<protein>
    <submittedName>
        <fullName evidence="1">Uncharacterized protein</fullName>
    </submittedName>
</protein>
<comment type="caution">
    <text evidence="1">The sequence shown here is derived from an EMBL/GenBank/DDBJ whole genome shotgun (WGS) entry which is preliminary data.</text>
</comment>
<dbReference type="AlphaFoldDB" id="D4BKS9"/>
<sequence>MITQKSVPDGATFIRPTNEKSVCLVGRIRRLRRHPANQVVT</sequence>
<accession>D4BKS9</accession>
<reference evidence="1 2" key="1">
    <citation type="submission" date="2010-02" db="EMBL/GenBank/DDBJ databases">
        <authorList>
            <person name="Weinstock G."/>
            <person name="Sodergren E."/>
            <person name="Clifton S."/>
            <person name="Fulton L."/>
            <person name="Fulton B."/>
            <person name="Courtney L."/>
            <person name="Fronick C."/>
            <person name="Harrison M."/>
            <person name="Strong C."/>
            <person name="Farmer C."/>
            <person name="Delahaunty K."/>
            <person name="Markovic C."/>
            <person name="Hall O."/>
            <person name="Minx P."/>
            <person name="Tomlinson C."/>
            <person name="Mitreva M."/>
            <person name="Nelson J."/>
            <person name="Hou S."/>
            <person name="Wollam A."/>
            <person name="Pepin K.H."/>
            <person name="Johnson M."/>
            <person name="Bhonagiri V."/>
            <person name="Zhang X."/>
            <person name="Suruliraj S."/>
            <person name="Warren W."/>
            <person name="Chinwalla A."/>
            <person name="Mardis E.R."/>
            <person name="Wilson R.K."/>
        </authorList>
    </citation>
    <scope>NUCLEOTIDE SEQUENCE [LARGE SCALE GENOMIC DNA]</scope>
    <source>
        <strain evidence="1 2">ATCC 29220</strain>
    </source>
</reference>
<dbReference type="HOGENOM" id="CLU_3267771_0_0_6"/>
<dbReference type="EMBL" id="ABWL02000036">
    <property type="protein sequence ID" value="EFE05505.1"/>
    <property type="molecule type" value="Genomic_DNA"/>
</dbReference>
<gene>
    <name evidence="1" type="ORF">CIT292_11159</name>
</gene>
<dbReference type="Proteomes" id="UP000003880">
    <property type="component" value="Unassembled WGS sequence"/>
</dbReference>
<proteinExistence type="predicted"/>
<organism evidence="1 2">
    <name type="scientific">Citrobacter youngae ATCC 29220</name>
    <dbReference type="NCBI Taxonomy" id="500640"/>
    <lineage>
        <taxon>Bacteria</taxon>
        <taxon>Pseudomonadati</taxon>
        <taxon>Pseudomonadota</taxon>
        <taxon>Gammaproteobacteria</taxon>
        <taxon>Enterobacterales</taxon>
        <taxon>Enterobacteriaceae</taxon>
        <taxon>Citrobacter</taxon>
        <taxon>Citrobacter freundii complex</taxon>
    </lineage>
</organism>
<evidence type="ECO:0000313" key="2">
    <source>
        <dbReference type="Proteomes" id="UP000003880"/>
    </source>
</evidence>
<name>D4BKS9_9ENTR</name>
<evidence type="ECO:0000313" key="1">
    <source>
        <dbReference type="EMBL" id="EFE05505.1"/>
    </source>
</evidence>